<protein>
    <submittedName>
        <fullName evidence="2">Uncharacterized protein</fullName>
    </submittedName>
</protein>
<keyword evidence="3" id="KW-1185">Reference proteome</keyword>
<name>A0A8X6NUL3_NEPPI</name>
<proteinExistence type="predicted"/>
<feature type="signal peptide" evidence="1">
    <location>
        <begin position="1"/>
        <end position="16"/>
    </location>
</feature>
<sequence>MFPMALLLKYVLIASFRNLMEKEKECVELVGKIKLPQFGEPSQLLKTLLAEDTKESKHVLSNIRKHISCFQMTSLGIEIVTAHSRQLSNRKSKFFIKPAPSATIPKW</sequence>
<reference evidence="2" key="1">
    <citation type="submission" date="2020-08" db="EMBL/GenBank/DDBJ databases">
        <title>Multicomponent nature underlies the extraordinary mechanical properties of spider dragline silk.</title>
        <authorList>
            <person name="Kono N."/>
            <person name="Nakamura H."/>
            <person name="Mori M."/>
            <person name="Yoshida Y."/>
            <person name="Ohtoshi R."/>
            <person name="Malay A.D."/>
            <person name="Moran D.A.P."/>
            <person name="Tomita M."/>
            <person name="Numata K."/>
            <person name="Arakawa K."/>
        </authorList>
    </citation>
    <scope>NUCLEOTIDE SEQUENCE</scope>
</reference>
<dbReference type="AlphaFoldDB" id="A0A8X6NUL3"/>
<organism evidence="2 3">
    <name type="scientific">Nephila pilipes</name>
    <name type="common">Giant wood spider</name>
    <name type="synonym">Nephila maculata</name>
    <dbReference type="NCBI Taxonomy" id="299642"/>
    <lineage>
        <taxon>Eukaryota</taxon>
        <taxon>Metazoa</taxon>
        <taxon>Ecdysozoa</taxon>
        <taxon>Arthropoda</taxon>
        <taxon>Chelicerata</taxon>
        <taxon>Arachnida</taxon>
        <taxon>Araneae</taxon>
        <taxon>Araneomorphae</taxon>
        <taxon>Entelegynae</taxon>
        <taxon>Araneoidea</taxon>
        <taxon>Nephilidae</taxon>
        <taxon>Nephila</taxon>
    </lineage>
</organism>
<evidence type="ECO:0000313" key="3">
    <source>
        <dbReference type="Proteomes" id="UP000887013"/>
    </source>
</evidence>
<dbReference type="EMBL" id="BMAW01013180">
    <property type="protein sequence ID" value="GFT32565.1"/>
    <property type="molecule type" value="Genomic_DNA"/>
</dbReference>
<dbReference type="Proteomes" id="UP000887013">
    <property type="component" value="Unassembled WGS sequence"/>
</dbReference>
<comment type="caution">
    <text evidence="2">The sequence shown here is derived from an EMBL/GenBank/DDBJ whole genome shotgun (WGS) entry which is preliminary data.</text>
</comment>
<gene>
    <name evidence="2" type="ORF">NPIL_345601</name>
</gene>
<accession>A0A8X6NUL3</accession>
<evidence type="ECO:0000256" key="1">
    <source>
        <dbReference type="SAM" id="SignalP"/>
    </source>
</evidence>
<evidence type="ECO:0000313" key="2">
    <source>
        <dbReference type="EMBL" id="GFT32565.1"/>
    </source>
</evidence>
<keyword evidence="1" id="KW-0732">Signal</keyword>
<feature type="chain" id="PRO_5036459274" evidence="1">
    <location>
        <begin position="17"/>
        <end position="107"/>
    </location>
</feature>